<feature type="domain" description="Amino acid transporter transmembrane" evidence="6">
    <location>
        <begin position="49"/>
        <end position="504"/>
    </location>
</feature>
<keyword evidence="4 5" id="KW-0472">Membrane</keyword>
<evidence type="ECO:0000313" key="7">
    <source>
        <dbReference type="EMBL" id="GAX19642.1"/>
    </source>
</evidence>
<feature type="transmembrane region" description="Helical" evidence="5">
    <location>
        <begin position="193"/>
        <end position="210"/>
    </location>
</feature>
<evidence type="ECO:0000256" key="5">
    <source>
        <dbReference type="SAM" id="Phobius"/>
    </source>
</evidence>
<name>A0A1Z5K0I8_FISSO</name>
<feature type="transmembrane region" description="Helical" evidence="5">
    <location>
        <begin position="341"/>
        <end position="362"/>
    </location>
</feature>
<evidence type="ECO:0000256" key="1">
    <source>
        <dbReference type="ARBA" id="ARBA00004141"/>
    </source>
</evidence>
<evidence type="ECO:0000259" key="6">
    <source>
        <dbReference type="Pfam" id="PF01490"/>
    </source>
</evidence>
<feature type="transmembrane region" description="Helical" evidence="5">
    <location>
        <begin position="451"/>
        <end position="471"/>
    </location>
</feature>
<dbReference type="OrthoDB" id="28208at2759"/>
<feature type="transmembrane region" description="Helical" evidence="5">
    <location>
        <begin position="253"/>
        <end position="277"/>
    </location>
</feature>
<accession>A0A1Z5K0I8</accession>
<gene>
    <name evidence="7" type="ORF">FisN_19Hh224</name>
</gene>
<feature type="transmembrane region" description="Helical" evidence="5">
    <location>
        <begin position="161"/>
        <end position="181"/>
    </location>
</feature>
<evidence type="ECO:0000313" key="8">
    <source>
        <dbReference type="Proteomes" id="UP000198406"/>
    </source>
</evidence>
<protein>
    <recommendedName>
        <fullName evidence="6">Amino acid transporter transmembrane domain-containing protein</fullName>
    </recommendedName>
</protein>
<proteinExistence type="predicted"/>
<dbReference type="InParanoid" id="A0A1Z5K0I8"/>
<feature type="transmembrane region" description="Helical" evidence="5">
    <location>
        <begin position="428"/>
        <end position="445"/>
    </location>
</feature>
<dbReference type="InterPro" id="IPR013057">
    <property type="entry name" value="AA_transpt_TM"/>
</dbReference>
<comment type="subcellular location">
    <subcellularLocation>
        <location evidence="1">Membrane</location>
        <topology evidence="1">Multi-pass membrane protein</topology>
    </subcellularLocation>
</comment>
<feature type="transmembrane region" description="Helical" evidence="5">
    <location>
        <begin position="48"/>
        <end position="68"/>
    </location>
</feature>
<dbReference type="AlphaFoldDB" id="A0A1Z5K0I8"/>
<keyword evidence="3 5" id="KW-1133">Transmembrane helix</keyword>
<dbReference type="PANTHER" id="PTHR22950:SF682">
    <property type="entry name" value="TRANSMEMBRANE AMINO ACID TRANSPORTER FAMILY PROTEIN"/>
    <property type="match status" value="1"/>
</dbReference>
<comment type="caution">
    <text evidence="7">The sequence shown here is derived from an EMBL/GenBank/DDBJ whole genome shotgun (WGS) entry which is preliminary data.</text>
</comment>
<dbReference type="GO" id="GO:0016020">
    <property type="term" value="C:membrane"/>
    <property type="evidence" value="ECO:0007669"/>
    <property type="project" value="UniProtKB-SubCell"/>
</dbReference>
<evidence type="ECO:0000256" key="3">
    <source>
        <dbReference type="ARBA" id="ARBA00022989"/>
    </source>
</evidence>
<dbReference type="Proteomes" id="UP000198406">
    <property type="component" value="Unassembled WGS sequence"/>
</dbReference>
<evidence type="ECO:0000256" key="2">
    <source>
        <dbReference type="ARBA" id="ARBA00022692"/>
    </source>
</evidence>
<feature type="transmembrane region" description="Helical" evidence="5">
    <location>
        <begin position="128"/>
        <end position="149"/>
    </location>
</feature>
<organism evidence="7 8">
    <name type="scientific">Fistulifera solaris</name>
    <name type="common">Oleaginous diatom</name>
    <dbReference type="NCBI Taxonomy" id="1519565"/>
    <lineage>
        <taxon>Eukaryota</taxon>
        <taxon>Sar</taxon>
        <taxon>Stramenopiles</taxon>
        <taxon>Ochrophyta</taxon>
        <taxon>Bacillariophyta</taxon>
        <taxon>Bacillariophyceae</taxon>
        <taxon>Bacillariophycidae</taxon>
        <taxon>Naviculales</taxon>
        <taxon>Naviculaceae</taxon>
        <taxon>Fistulifera</taxon>
    </lineage>
</organism>
<dbReference type="Pfam" id="PF01490">
    <property type="entry name" value="Aa_trans"/>
    <property type="match status" value="1"/>
</dbReference>
<feature type="transmembrane region" description="Helical" evidence="5">
    <location>
        <begin position="304"/>
        <end position="321"/>
    </location>
</feature>
<evidence type="ECO:0000256" key="4">
    <source>
        <dbReference type="ARBA" id="ARBA00023136"/>
    </source>
</evidence>
<feature type="transmembrane region" description="Helical" evidence="5">
    <location>
        <begin position="483"/>
        <end position="508"/>
    </location>
</feature>
<reference evidence="7 8" key="1">
    <citation type="journal article" date="2015" name="Plant Cell">
        <title>Oil accumulation by the oleaginous diatom Fistulifera solaris as revealed by the genome and transcriptome.</title>
        <authorList>
            <person name="Tanaka T."/>
            <person name="Maeda Y."/>
            <person name="Veluchamy A."/>
            <person name="Tanaka M."/>
            <person name="Abida H."/>
            <person name="Marechal E."/>
            <person name="Bowler C."/>
            <person name="Muto M."/>
            <person name="Sunaga Y."/>
            <person name="Tanaka M."/>
            <person name="Yoshino T."/>
            <person name="Taniguchi T."/>
            <person name="Fukuda Y."/>
            <person name="Nemoto M."/>
            <person name="Matsumoto M."/>
            <person name="Wong P.S."/>
            <person name="Aburatani S."/>
            <person name="Fujibuchi W."/>
        </authorList>
    </citation>
    <scope>NUCLEOTIDE SEQUENCE [LARGE SCALE GENOMIC DNA]</scope>
    <source>
        <strain evidence="7 8">JPCC DA0580</strain>
    </source>
</reference>
<keyword evidence="2 5" id="KW-0812">Transmembrane</keyword>
<dbReference type="GO" id="GO:0015179">
    <property type="term" value="F:L-amino acid transmembrane transporter activity"/>
    <property type="evidence" value="ECO:0007669"/>
    <property type="project" value="TreeGrafter"/>
</dbReference>
<keyword evidence="8" id="KW-1185">Reference proteome</keyword>
<sequence length="510" mass="55560">MPTEDPLAQHRRTETNTDIARLMYDTEDAADQENDSPHSNDDTARRTVVMGAVANLCSATLGAGILSLPFSMQQAGYLGGTLLLLMSAWSTRASIDILTHAADSYHIYTYEGVVEKCLGRATRNVVEWSILVFCIGCAVAYCIAVGDILEISGLLLPLQHGAREASMVLVWMLAMMPLSLLRTMKSLQFSSTIGLASISTLVFAAFVHLVEDRNDPPDAIPTNTTNVTAWNSLFVEASYDSSVPRRLWPEHGVISILQACPIILFAFCCQVNVLAIFEELPSRTLHNENAVIDKFDLMSRVTKYGVGVCAVLYTSLSWIVMADTDHVPPNALLLYAPPKGIMQVATAGMAAAVITAFPLNIFPARVSILSMLQRKKPRRELVPNSTLTQALLENHEVEAAADVVEEEETASSHDPAIEDERHDWKQHLFWSIFVSALSLGMALLIPDISVVFSLLGGTTSSLLGFCVPGALGIHMNQNRTSLVISWFLLVGGGILGFLTTAVTIYTTFTK</sequence>
<dbReference type="PANTHER" id="PTHR22950">
    <property type="entry name" value="AMINO ACID TRANSPORTER"/>
    <property type="match status" value="1"/>
</dbReference>
<dbReference type="EMBL" id="BDSP01000137">
    <property type="protein sequence ID" value="GAX19642.1"/>
    <property type="molecule type" value="Genomic_DNA"/>
</dbReference>